<comment type="caution">
    <text evidence="1">The sequence shown here is derived from an EMBL/GenBank/DDBJ whole genome shotgun (WGS) entry which is preliminary data.</text>
</comment>
<organism evidence="1 2">
    <name type="scientific">Pichia inconspicua</name>
    <dbReference type="NCBI Taxonomy" id="52247"/>
    <lineage>
        <taxon>Eukaryota</taxon>
        <taxon>Fungi</taxon>
        <taxon>Dikarya</taxon>
        <taxon>Ascomycota</taxon>
        <taxon>Saccharomycotina</taxon>
        <taxon>Pichiomycetes</taxon>
        <taxon>Pichiales</taxon>
        <taxon>Pichiaceae</taxon>
        <taxon>Pichia</taxon>
    </lineage>
</organism>
<name>A0A4T0WVV2_9ASCO</name>
<dbReference type="PANTHER" id="PTHR47260">
    <property type="entry name" value="UPF0644 PROTEIN PB2B4.06"/>
    <property type="match status" value="1"/>
</dbReference>
<dbReference type="InterPro" id="IPR052061">
    <property type="entry name" value="PTE-AB_protein"/>
</dbReference>
<gene>
    <name evidence="1" type="ORF">CANINC_004644</name>
</gene>
<protein>
    <recommendedName>
        <fullName evidence="3">Thioesterase domain-containing protein</fullName>
    </recommendedName>
</protein>
<proteinExistence type="predicted"/>
<dbReference type="AlphaFoldDB" id="A0A4T0WVV2"/>
<dbReference type="STRING" id="52247.A0A4T0WVV2"/>
<evidence type="ECO:0000313" key="2">
    <source>
        <dbReference type="Proteomes" id="UP000307173"/>
    </source>
</evidence>
<accession>A0A4T0WVV2</accession>
<dbReference type="CDD" id="cd03440">
    <property type="entry name" value="hot_dog"/>
    <property type="match status" value="1"/>
</dbReference>
<dbReference type="InterPro" id="IPR029069">
    <property type="entry name" value="HotDog_dom_sf"/>
</dbReference>
<dbReference type="OrthoDB" id="506431at2759"/>
<evidence type="ECO:0000313" key="1">
    <source>
        <dbReference type="EMBL" id="TID14973.1"/>
    </source>
</evidence>
<dbReference type="EMBL" id="SELW01000657">
    <property type="protein sequence ID" value="TID14973.1"/>
    <property type="molecule type" value="Genomic_DNA"/>
</dbReference>
<dbReference type="SUPFAM" id="SSF54637">
    <property type="entry name" value="Thioesterase/thiol ester dehydrase-isomerase"/>
    <property type="match status" value="1"/>
</dbReference>
<reference evidence="1 2" key="1">
    <citation type="journal article" date="2019" name="Front. Genet.">
        <title>Whole-Genome Sequencing of the Opportunistic Yeast Pathogen Candida inconspicua Uncovers Its Hybrid Origin.</title>
        <authorList>
            <person name="Mixao V."/>
            <person name="Hansen A.P."/>
            <person name="Saus E."/>
            <person name="Boekhout T."/>
            <person name="Lass-Florl C."/>
            <person name="Gabaldon T."/>
        </authorList>
    </citation>
    <scope>NUCLEOTIDE SEQUENCE [LARGE SCALE GENOMIC DNA]</scope>
    <source>
        <strain evidence="1 2">CBS 180</strain>
    </source>
</reference>
<dbReference type="Gene3D" id="3.10.129.10">
    <property type="entry name" value="Hotdog Thioesterase"/>
    <property type="match status" value="1"/>
</dbReference>
<sequence length="267" mass="30008">MFKYSCRRPRRHPFLHRPLLSRAAHVKYPPPPAHYDQPTSNSKPSHTFRISLTLFIIGATISYNYPLYNLAESFFPLPNDDPISIEKYNEKLQSQLNALPIVSELANDSNFTSHRGWNHLDLSATGLPSFHGTLKAPGGIAIPPLAFHNSKTNQDLVIVHLGRRLSGFPFIVHGGISGMVIEEIFKAALQRDHPNLHYNNIHTKSIQLNYKSPVFVNQFVIISSNQSKIDDSHYTLSGEMKSLDGKTLLKATATLSTDSPSKSNWLW</sequence>
<keyword evidence="2" id="KW-1185">Reference proteome</keyword>
<evidence type="ECO:0008006" key="3">
    <source>
        <dbReference type="Google" id="ProtNLM"/>
    </source>
</evidence>
<dbReference type="PANTHER" id="PTHR47260:SF1">
    <property type="entry name" value="UPF0644 PROTEIN PB2B4.06"/>
    <property type="match status" value="1"/>
</dbReference>
<dbReference type="Proteomes" id="UP000307173">
    <property type="component" value="Unassembled WGS sequence"/>
</dbReference>